<dbReference type="InterPro" id="IPR040921">
    <property type="entry name" value="Peptidase_S66C"/>
</dbReference>
<dbReference type="InterPro" id="IPR027461">
    <property type="entry name" value="Carboxypeptidase_A_C_sf"/>
</dbReference>
<dbReference type="InterPro" id="IPR029062">
    <property type="entry name" value="Class_I_gatase-like"/>
</dbReference>
<dbReference type="EMBL" id="CP012034">
    <property type="protein sequence ID" value="AKP67752.1"/>
    <property type="molecule type" value="Genomic_DNA"/>
</dbReference>
<feature type="domain" description="LD-carboxypeptidase N-terminal" evidence="4">
    <location>
        <begin position="3"/>
        <end position="116"/>
    </location>
</feature>
<protein>
    <submittedName>
        <fullName evidence="6">Peptidase S66</fullName>
    </submittedName>
</protein>
<dbReference type="SUPFAM" id="SSF141986">
    <property type="entry name" value="LD-carboxypeptidase A C-terminal domain-like"/>
    <property type="match status" value="1"/>
</dbReference>
<dbReference type="PANTHER" id="PTHR30237">
    <property type="entry name" value="MURAMOYLTETRAPEPTIDE CARBOXYPEPTIDASE"/>
    <property type="match status" value="1"/>
</dbReference>
<dbReference type="InterPro" id="IPR027478">
    <property type="entry name" value="LdcA_N"/>
</dbReference>
<evidence type="ECO:0000313" key="7">
    <source>
        <dbReference type="Proteomes" id="UP000036106"/>
    </source>
</evidence>
<dbReference type="OrthoDB" id="9807329at2"/>
<feature type="active site" description="Charge relay system" evidence="3">
    <location>
        <position position="293"/>
    </location>
</feature>
<dbReference type="PIRSF" id="PIRSF028757">
    <property type="entry name" value="LD-carboxypeptidase"/>
    <property type="match status" value="1"/>
</dbReference>
<feature type="domain" description="LD-carboxypeptidase C-terminal" evidence="5">
    <location>
        <begin position="193"/>
        <end position="308"/>
    </location>
</feature>
<dbReference type="Proteomes" id="UP000036106">
    <property type="component" value="Chromosome"/>
</dbReference>
<accession>A0A0H4QII3</accession>
<dbReference type="PANTHER" id="PTHR30237:SF5">
    <property type="entry name" value="CARBOXYPEPTIDASE VC_A0337-RELATED"/>
    <property type="match status" value="1"/>
</dbReference>
<evidence type="ECO:0000256" key="3">
    <source>
        <dbReference type="PIRSR" id="PIRSR028757-1"/>
    </source>
</evidence>
<dbReference type="GO" id="GO:0016787">
    <property type="term" value="F:hydrolase activity"/>
    <property type="evidence" value="ECO:0007669"/>
    <property type="project" value="UniProtKB-KW"/>
</dbReference>
<dbReference type="PATRIC" id="fig|1007676.4.peg.1937"/>
<reference evidence="7" key="1">
    <citation type="submission" date="2015-07" db="EMBL/GenBank/DDBJ databases">
        <title>Lactobacillus ginsenosidimutans/EMML 3141/ whole genome sequencing.</title>
        <authorList>
            <person name="Kim M.K."/>
            <person name="Im W.-T."/>
            <person name="Srinivasan S."/>
            <person name="Lee J.-J."/>
        </authorList>
    </citation>
    <scope>NUCLEOTIDE SEQUENCE [LARGE SCALE GENOMIC DNA]</scope>
    <source>
        <strain evidence="7">EMML 3041</strain>
    </source>
</reference>
<gene>
    <name evidence="6" type="ORF">ABM34_09570</name>
</gene>
<evidence type="ECO:0000259" key="4">
    <source>
        <dbReference type="Pfam" id="PF02016"/>
    </source>
</evidence>
<name>A0A0H4QII3_9LACO</name>
<keyword evidence="2" id="KW-0378">Hydrolase</keyword>
<evidence type="ECO:0000313" key="6">
    <source>
        <dbReference type="EMBL" id="AKP67752.1"/>
    </source>
</evidence>
<dbReference type="RefSeq" id="WP_048705316.1">
    <property type="nucleotide sequence ID" value="NZ_CP012034.1"/>
</dbReference>
<proteinExistence type="inferred from homology"/>
<dbReference type="Pfam" id="PF02016">
    <property type="entry name" value="Peptidase_S66"/>
    <property type="match status" value="1"/>
</dbReference>
<comment type="similarity">
    <text evidence="1">Belongs to the peptidase S66 family.</text>
</comment>
<evidence type="ECO:0000256" key="2">
    <source>
        <dbReference type="ARBA" id="ARBA00022801"/>
    </source>
</evidence>
<dbReference type="Pfam" id="PF17676">
    <property type="entry name" value="Peptidase_S66C"/>
    <property type="match status" value="1"/>
</dbReference>
<feature type="active site" description="Charge relay system" evidence="3">
    <location>
        <position position="225"/>
    </location>
</feature>
<dbReference type="InterPro" id="IPR040449">
    <property type="entry name" value="Peptidase_S66_N"/>
</dbReference>
<keyword evidence="7" id="KW-1185">Reference proteome</keyword>
<evidence type="ECO:0000259" key="5">
    <source>
        <dbReference type="Pfam" id="PF17676"/>
    </source>
</evidence>
<dbReference type="Gene3D" id="3.40.50.10740">
    <property type="entry name" value="Class I glutamine amidotransferase-like"/>
    <property type="match status" value="1"/>
</dbReference>
<dbReference type="Gene3D" id="3.50.30.60">
    <property type="entry name" value="LD-carboxypeptidase A C-terminal domain-like"/>
    <property type="match status" value="1"/>
</dbReference>
<dbReference type="AlphaFoldDB" id="A0A0H4QII3"/>
<organism evidence="6 7">
    <name type="scientific">Companilactobacillus ginsenosidimutans</name>
    <dbReference type="NCBI Taxonomy" id="1007676"/>
    <lineage>
        <taxon>Bacteria</taxon>
        <taxon>Bacillati</taxon>
        <taxon>Bacillota</taxon>
        <taxon>Bacilli</taxon>
        <taxon>Lactobacillales</taxon>
        <taxon>Lactobacillaceae</taxon>
        <taxon>Companilactobacillus</taxon>
    </lineage>
</organism>
<dbReference type="CDD" id="cd07062">
    <property type="entry name" value="Peptidase_S66_mccF_like"/>
    <property type="match status" value="1"/>
</dbReference>
<dbReference type="SUPFAM" id="SSF52317">
    <property type="entry name" value="Class I glutamine amidotransferase-like"/>
    <property type="match status" value="1"/>
</dbReference>
<dbReference type="STRING" id="1007676.ABM34_09570"/>
<sequence length="320" mass="36174">MNIGYFSSSTPITALSPKRFQRAKDFLESKNIHLIPGNLTGKVDFYRSGTITDRADEINQLIHNPDVDIIMSTIGGMNTNSILPYIDYEYLNEHPKTIVGYSDITALLLAIQTQCPNCRVLYGPALVASFGEWPPYADQTWDYLKKVLSSKGEPVTCHAPEFWTDESLNWENFKREKKQYKNKWGFINEPVLEGRIMGGNLDTMYGLLDSKYFPEFTEDDILFIEDAEKDAATVEKNFAMLKNAGILNRVKGIVLGKHALFDNYGTGRKPIDILNEVLNDPDKPIIYDYDSCHTVPMMTTPLGAHAKIDAENMTIGFSDF</sequence>
<dbReference type="KEGG" id="lgn:ABM34_09570"/>
<evidence type="ECO:0000256" key="1">
    <source>
        <dbReference type="ARBA" id="ARBA00010233"/>
    </source>
</evidence>
<feature type="active site" description="Nucleophile" evidence="3">
    <location>
        <position position="102"/>
    </location>
</feature>
<dbReference type="InterPro" id="IPR003507">
    <property type="entry name" value="S66_fam"/>
</dbReference>